<dbReference type="EMBL" id="NRQW01000721">
    <property type="protein sequence ID" value="PLZ81391.1"/>
    <property type="molecule type" value="Genomic_DNA"/>
</dbReference>
<dbReference type="Proteomes" id="UP000235036">
    <property type="component" value="Unassembled WGS sequence"/>
</dbReference>
<sequence>MPKYFSPLFSANGELNNPKIKIGDRSLQILPDAFISKTDKEMVDAPEFVAFSLWLGALL</sequence>
<accession>A0A2N6JUI8</accession>
<dbReference type="AlphaFoldDB" id="A0A2N6JUI8"/>
<keyword evidence="2" id="KW-1185">Reference proteome</keyword>
<evidence type="ECO:0000313" key="1">
    <source>
        <dbReference type="EMBL" id="PLZ81391.1"/>
    </source>
</evidence>
<comment type="caution">
    <text evidence="1">The sequence shown here is derived from an EMBL/GenBank/DDBJ whole genome shotgun (WGS) entry which is preliminary data.</text>
</comment>
<gene>
    <name evidence="1" type="ORF">CEN44_28620</name>
</gene>
<dbReference type="RefSeq" id="WP_016866255.1">
    <property type="nucleotide sequence ID" value="NZ_CAWNVR010000156.1"/>
</dbReference>
<reference evidence="1 2" key="1">
    <citation type="submission" date="2017-08" db="EMBL/GenBank/DDBJ databases">
        <title>Genomes of Fischerella (Mastigocladus) sp. strains.</title>
        <authorList>
            <person name="Miller S.R."/>
        </authorList>
    </citation>
    <scope>NUCLEOTIDE SEQUENCE [LARGE SCALE GENOMIC DNA]</scope>
    <source>
        <strain evidence="1 2">CCMEE 5323</strain>
    </source>
</reference>
<name>A0A2N6JUI8_FISMU</name>
<organism evidence="1 2">
    <name type="scientific">Fischerella muscicola CCMEE 5323</name>
    <dbReference type="NCBI Taxonomy" id="2019572"/>
    <lineage>
        <taxon>Bacteria</taxon>
        <taxon>Bacillati</taxon>
        <taxon>Cyanobacteriota</taxon>
        <taxon>Cyanophyceae</taxon>
        <taxon>Nostocales</taxon>
        <taxon>Hapalosiphonaceae</taxon>
        <taxon>Fischerella</taxon>
    </lineage>
</organism>
<evidence type="ECO:0000313" key="2">
    <source>
        <dbReference type="Proteomes" id="UP000235036"/>
    </source>
</evidence>
<protein>
    <submittedName>
        <fullName evidence="1">Uncharacterized protein</fullName>
    </submittedName>
</protein>
<proteinExistence type="predicted"/>